<keyword evidence="7" id="KW-1185">Reference proteome</keyword>
<gene>
    <name evidence="8" type="ORF">K489DRAFT_311280</name>
</gene>
<evidence type="ECO:0000256" key="5">
    <source>
        <dbReference type="ARBA" id="ARBA00023136"/>
    </source>
</evidence>
<keyword evidence="3" id="KW-0809">Transit peptide</keyword>
<evidence type="ECO:0008006" key="9">
    <source>
        <dbReference type="Google" id="ProtNLM"/>
    </source>
</evidence>
<reference evidence="8" key="2">
    <citation type="submission" date="2020-04" db="EMBL/GenBank/DDBJ databases">
        <authorList>
            <consortium name="NCBI Genome Project"/>
        </authorList>
    </citation>
    <scope>NUCLEOTIDE SEQUENCE</scope>
    <source>
        <strain evidence="8">CBS 342.82</strain>
    </source>
</reference>
<evidence type="ECO:0000313" key="8">
    <source>
        <dbReference type="RefSeq" id="XP_033464138.1"/>
    </source>
</evidence>
<dbReference type="GO" id="GO:0005743">
    <property type="term" value="C:mitochondrial inner membrane"/>
    <property type="evidence" value="ECO:0007669"/>
    <property type="project" value="UniProtKB-SubCell"/>
</dbReference>
<keyword evidence="2" id="KW-0999">Mitochondrion inner membrane</keyword>
<dbReference type="GeneID" id="54358570"/>
<dbReference type="SUPFAM" id="SSF48576">
    <property type="entry name" value="Terpenoid synthases"/>
    <property type="match status" value="1"/>
</dbReference>
<organism evidence="8">
    <name type="scientific">Dissoconium aciculare CBS 342.82</name>
    <dbReference type="NCBI Taxonomy" id="1314786"/>
    <lineage>
        <taxon>Eukaryota</taxon>
        <taxon>Fungi</taxon>
        <taxon>Dikarya</taxon>
        <taxon>Ascomycota</taxon>
        <taxon>Pezizomycotina</taxon>
        <taxon>Dothideomycetes</taxon>
        <taxon>Dothideomycetidae</taxon>
        <taxon>Mycosphaerellales</taxon>
        <taxon>Dissoconiaceae</taxon>
        <taxon>Dissoconium</taxon>
    </lineage>
</organism>
<sequence length="400" mass="43975">MNTSRRCAARFPDLTRTPEICKNVSTFGQKRWLASSPSEVNLAPATDSSSITSEEINRARTYCLDLLRRSDTPSSLLLPYIPSVARDAYVALRAFNIDVARTADTTSTPTIGAMRLEFQRDAMRKALAGTPPKQPIALLLAAAAQDLQYRSGGKATFSRGWLQRIIDTRQKHLSNAPFPTMASLESYSENTYSTLLYLTLQALPMSSLTADHLASHIGKAAGIAAMLRGLPLIAFLGPSPAHSNQGSFGGDVGTTRRGAVMLPVDIMVEAGVREEDVLRQGASAAGLRDAVFAVATRANDHLITARQMLANIRAGAEAGHDFEHADEEEHVQRSMQKAAATETPAQEIERAFGVFMPALSTQMWLDQLQKCDFDVFNDKLRRTNWKLPFKAYWAYSRRQI</sequence>
<dbReference type="InterPro" id="IPR002060">
    <property type="entry name" value="Squ/phyt_synthse"/>
</dbReference>
<comment type="subcellular location">
    <subcellularLocation>
        <location evidence="1">Mitochondrion inner membrane</location>
    </subcellularLocation>
</comment>
<evidence type="ECO:0000256" key="1">
    <source>
        <dbReference type="ARBA" id="ARBA00004273"/>
    </source>
</evidence>
<dbReference type="InterPro" id="IPR008949">
    <property type="entry name" value="Isoprenoid_synthase_dom_sf"/>
</dbReference>
<dbReference type="PANTHER" id="PTHR21181">
    <property type="match status" value="1"/>
</dbReference>
<name>A0A6J3MJJ0_9PEZI</name>
<keyword evidence="5" id="KW-0472">Membrane</keyword>
<reference evidence="8" key="1">
    <citation type="submission" date="2020-01" db="EMBL/GenBank/DDBJ databases">
        <authorList>
            <consortium name="DOE Joint Genome Institute"/>
            <person name="Haridas S."/>
            <person name="Albert R."/>
            <person name="Binder M."/>
            <person name="Bloem J."/>
            <person name="Labutti K."/>
            <person name="Salamov A."/>
            <person name="Andreopoulos B."/>
            <person name="Baker S.E."/>
            <person name="Barry K."/>
            <person name="Bills G."/>
            <person name="Bluhm B.H."/>
            <person name="Cannon C."/>
            <person name="Castanera R."/>
            <person name="Culley D.E."/>
            <person name="Daum C."/>
            <person name="Ezra D."/>
            <person name="Gonzalez J.B."/>
            <person name="Henrissat B."/>
            <person name="Kuo A."/>
            <person name="Liang C."/>
            <person name="Lipzen A."/>
            <person name="Lutzoni F."/>
            <person name="Magnuson J."/>
            <person name="Mondo S."/>
            <person name="Nolan M."/>
            <person name="Ohm R."/>
            <person name="Pangilinan J."/>
            <person name="Park H.-J."/>
            <person name="Ramirez L."/>
            <person name="Alfaro M."/>
            <person name="Sun H."/>
            <person name="Tritt A."/>
            <person name="Yoshinaga Y."/>
            <person name="Zwiers L.-H."/>
            <person name="Turgeon B.G."/>
            <person name="Goodwin S.B."/>
            <person name="Spatafora J.W."/>
            <person name="Crous P.W."/>
            <person name="Grigoriev I.V."/>
        </authorList>
    </citation>
    <scope>NUCLEOTIDE SEQUENCE</scope>
    <source>
        <strain evidence="8">CBS 342.82</strain>
    </source>
</reference>
<dbReference type="OrthoDB" id="270318at2759"/>
<dbReference type="Gene3D" id="1.10.600.10">
    <property type="entry name" value="Farnesyl Diphosphate Synthase"/>
    <property type="match status" value="1"/>
</dbReference>
<evidence type="ECO:0000256" key="2">
    <source>
        <dbReference type="ARBA" id="ARBA00022792"/>
    </source>
</evidence>
<reference evidence="8" key="3">
    <citation type="submission" date="2025-08" db="UniProtKB">
        <authorList>
            <consortium name="RefSeq"/>
        </authorList>
    </citation>
    <scope>IDENTIFICATION</scope>
    <source>
        <strain evidence="8">CBS 342.82</strain>
    </source>
</reference>
<evidence type="ECO:0000256" key="6">
    <source>
        <dbReference type="ARBA" id="ARBA00038273"/>
    </source>
</evidence>
<evidence type="ECO:0000313" key="7">
    <source>
        <dbReference type="Proteomes" id="UP000504637"/>
    </source>
</evidence>
<dbReference type="Proteomes" id="UP000504637">
    <property type="component" value="Unplaced"/>
</dbReference>
<dbReference type="RefSeq" id="XP_033464138.1">
    <property type="nucleotide sequence ID" value="XM_033600770.1"/>
</dbReference>
<keyword evidence="4" id="KW-0496">Mitochondrion</keyword>
<dbReference type="GO" id="GO:0032981">
    <property type="term" value="P:mitochondrial respiratory chain complex I assembly"/>
    <property type="evidence" value="ECO:0007669"/>
    <property type="project" value="TreeGrafter"/>
</dbReference>
<evidence type="ECO:0000256" key="4">
    <source>
        <dbReference type="ARBA" id="ARBA00023128"/>
    </source>
</evidence>
<dbReference type="Pfam" id="PF00494">
    <property type="entry name" value="SQS_PSY"/>
    <property type="match status" value="2"/>
</dbReference>
<protein>
    <recommendedName>
        <fullName evidence="9">Squalene/phytoene synthase</fullName>
    </recommendedName>
</protein>
<dbReference type="PANTHER" id="PTHR21181:SF13">
    <property type="entry name" value="NADH DEHYDROGENASE (UBIQUINONE) COMPLEX I, ASSEMBLY FACTOR 6"/>
    <property type="match status" value="1"/>
</dbReference>
<accession>A0A6J3MJJ0</accession>
<evidence type="ECO:0000256" key="3">
    <source>
        <dbReference type="ARBA" id="ARBA00022946"/>
    </source>
</evidence>
<comment type="similarity">
    <text evidence="6">Belongs to the NDUFAF6 family.</text>
</comment>
<proteinExistence type="inferred from homology"/>
<dbReference type="AlphaFoldDB" id="A0A6J3MJJ0"/>